<reference evidence="2" key="1">
    <citation type="journal article" date="2015" name="Nature">
        <title>Complex archaea that bridge the gap between prokaryotes and eukaryotes.</title>
        <authorList>
            <person name="Spang A."/>
            <person name="Saw J.H."/>
            <person name="Jorgensen S.L."/>
            <person name="Zaremba-Niedzwiedzka K."/>
            <person name="Martijn J."/>
            <person name="Lind A.E."/>
            <person name="van Eijk R."/>
            <person name="Schleper C."/>
            <person name="Guy L."/>
            <person name="Ettema T.J."/>
        </authorList>
    </citation>
    <scope>NUCLEOTIDE SEQUENCE</scope>
</reference>
<sequence length="366" mass="42933">MPKSIFFDGANWWMVGYSTGKIYKYDLNWTYTGFFYDLSSIDSRIEDIFWDGINWWVVGEENNKIFKFTSNWVYTGISYYVGTQDNYPNGIFWDGINWWMVGYTDNVYKYNSDWNYTGIFYDLTLGDLYPKDIFLVGMNWWILRSVPSNGRIYKYWAFYNISKNYFGNGYMYMQTNTTELISLKSVDYGIYYTLSSGDYFEVDFQTNSDSEINLYLLKDGFIQKTLILWQSGNTNFNRHIAKISVDEDVEFDQLKISGLLVDTDYVKIFDIKTYKYTITGDYVNFLVGAKSTHRVYLTPDTYNLRIIEGGLEVINENIIIGSTDYFYVYTPSESTGGQIPGYPLIFLVLFSLIGIIFIIHKNVQDK</sequence>
<evidence type="ECO:0000256" key="1">
    <source>
        <dbReference type="SAM" id="Phobius"/>
    </source>
</evidence>
<keyword evidence="1" id="KW-0472">Membrane</keyword>
<gene>
    <name evidence="2" type="ORF">LCGC14_0977620</name>
</gene>
<name>A0A0F9NEB3_9ZZZZ</name>
<accession>A0A0F9NEB3</accession>
<feature type="transmembrane region" description="Helical" evidence="1">
    <location>
        <begin position="341"/>
        <end position="359"/>
    </location>
</feature>
<dbReference type="AlphaFoldDB" id="A0A0F9NEB3"/>
<keyword evidence="1" id="KW-0812">Transmembrane</keyword>
<organism evidence="2">
    <name type="scientific">marine sediment metagenome</name>
    <dbReference type="NCBI Taxonomy" id="412755"/>
    <lineage>
        <taxon>unclassified sequences</taxon>
        <taxon>metagenomes</taxon>
        <taxon>ecological metagenomes</taxon>
    </lineage>
</organism>
<dbReference type="EMBL" id="LAZR01003630">
    <property type="protein sequence ID" value="KKN16269.1"/>
    <property type="molecule type" value="Genomic_DNA"/>
</dbReference>
<comment type="caution">
    <text evidence="2">The sequence shown here is derived from an EMBL/GenBank/DDBJ whole genome shotgun (WGS) entry which is preliminary data.</text>
</comment>
<evidence type="ECO:0000313" key="2">
    <source>
        <dbReference type="EMBL" id="KKN16269.1"/>
    </source>
</evidence>
<proteinExistence type="predicted"/>
<keyword evidence="1" id="KW-1133">Transmembrane helix</keyword>
<protein>
    <submittedName>
        <fullName evidence="2">Uncharacterized protein</fullName>
    </submittedName>
</protein>